<dbReference type="SMART" id="SM00079">
    <property type="entry name" value="PBPe"/>
    <property type="match status" value="1"/>
</dbReference>
<sequence>MKKWLLLLMTAGLAAALAACGTSSNNSNASGDDKTLIMATSADYPPFESKDGDKIIGFDVDLATALAKKNGYKLEIQDMDFASLVSALKTNKADIVLAGMTPDEKRKKQVDFSDIYYNAKNMVVTKKNSGISTEKDLKDKTVGVQLGSIQQDEANGMQKKYNLKVEDRNKIADIIQEIKAGRFDAAIIEDKVAAGYLKKEKDFQAFDLSGSTNNGSAIAFKKNSDLTAKFNKSLKEMKDNGELDKLIKKWFADEK</sequence>
<keyword evidence="5" id="KW-0449">Lipoprotein</keyword>
<gene>
    <name evidence="10" type="ORF">ABQG71_08810</name>
</gene>
<dbReference type="SMART" id="SM00062">
    <property type="entry name" value="PBPb"/>
    <property type="match status" value="1"/>
</dbReference>
<keyword evidence="3 7" id="KW-0732">Signal</keyword>
<reference evidence="10 11" key="1">
    <citation type="submission" date="2024-06" db="EMBL/GenBank/DDBJ databases">
        <title>Construction of an artificial bacterial consortium using nitrogen cycle bacteria from Cuatro Cienegas Basin and a mangrove forest.</title>
        <authorList>
            <person name="Aguilera-Najera D."/>
            <person name="Marquez-Cianci L."/>
            <person name="Martinez-Perez E."/>
            <person name="Rosas-Barrera M."/>
            <person name="Rodriguez-Cruz U.E."/>
            <person name="Tapia-Lopez R."/>
            <person name="Eguiarte L.E."/>
            <person name="Souza-Saldivar V."/>
        </authorList>
    </citation>
    <scope>NUCLEOTIDE SEQUENCE [LARGE SCALE GENOMIC DNA]</scope>
    <source>
        <strain evidence="10 11">S14-15</strain>
    </source>
</reference>
<dbReference type="Pfam" id="PF00497">
    <property type="entry name" value="SBP_bac_3"/>
    <property type="match status" value="1"/>
</dbReference>
<organism evidence="10 11">
    <name type="scientific">Bacillus altitudinis</name>
    <dbReference type="NCBI Taxonomy" id="293387"/>
    <lineage>
        <taxon>Bacteria</taxon>
        <taxon>Bacillati</taxon>
        <taxon>Bacillota</taxon>
        <taxon>Bacilli</taxon>
        <taxon>Bacillales</taxon>
        <taxon>Bacillaceae</taxon>
        <taxon>Bacillus</taxon>
    </lineage>
</organism>
<dbReference type="InterPro" id="IPR001638">
    <property type="entry name" value="Solute-binding_3/MltF_N"/>
</dbReference>
<accession>A0ABV1S417</accession>
<dbReference type="Proteomes" id="UP001467674">
    <property type="component" value="Unassembled WGS sequence"/>
</dbReference>
<evidence type="ECO:0000256" key="1">
    <source>
        <dbReference type="ARBA" id="ARBA00004193"/>
    </source>
</evidence>
<dbReference type="InterPro" id="IPR001320">
    <property type="entry name" value="Iontro_rcpt_C"/>
</dbReference>
<evidence type="ECO:0000256" key="7">
    <source>
        <dbReference type="SAM" id="SignalP"/>
    </source>
</evidence>
<name>A0ABV1S417_BACAB</name>
<keyword evidence="4" id="KW-0564">Palmitate</keyword>
<evidence type="ECO:0000256" key="5">
    <source>
        <dbReference type="ARBA" id="ARBA00023288"/>
    </source>
</evidence>
<comment type="subcellular location">
    <subcellularLocation>
        <location evidence="1">Cell membrane</location>
        <topology evidence="1">Lipid-anchor</topology>
    </subcellularLocation>
</comment>
<feature type="chain" id="PRO_5046789141" evidence="7">
    <location>
        <begin position="30"/>
        <end position="255"/>
    </location>
</feature>
<evidence type="ECO:0000256" key="3">
    <source>
        <dbReference type="ARBA" id="ARBA00022729"/>
    </source>
</evidence>
<feature type="domain" description="Solute-binding protein family 3/N-terminal" evidence="8">
    <location>
        <begin position="35"/>
        <end position="254"/>
    </location>
</feature>
<dbReference type="EMBL" id="JBEOME010000003">
    <property type="protein sequence ID" value="MER3121295.1"/>
    <property type="molecule type" value="Genomic_DNA"/>
</dbReference>
<evidence type="ECO:0000313" key="10">
    <source>
        <dbReference type="EMBL" id="MER3121295.1"/>
    </source>
</evidence>
<comment type="similarity">
    <text evidence="2 6">Belongs to the bacterial solute-binding protein 3 family.</text>
</comment>
<dbReference type="PANTHER" id="PTHR35936:SF17">
    <property type="entry name" value="ARGININE-BINDING EXTRACELLULAR PROTEIN ARTP"/>
    <property type="match status" value="1"/>
</dbReference>
<evidence type="ECO:0000256" key="2">
    <source>
        <dbReference type="ARBA" id="ARBA00010333"/>
    </source>
</evidence>
<evidence type="ECO:0000259" key="9">
    <source>
        <dbReference type="SMART" id="SM00079"/>
    </source>
</evidence>
<dbReference type="SUPFAM" id="SSF53850">
    <property type="entry name" value="Periplasmic binding protein-like II"/>
    <property type="match status" value="1"/>
</dbReference>
<dbReference type="PROSITE" id="PS51257">
    <property type="entry name" value="PROKAR_LIPOPROTEIN"/>
    <property type="match status" value="1"/>
</dbReference>
<evidence type="ECO:0000256" key="6">
    <source>
        <dbReference type="RuleBase" id="RU003744"/>
    </source>
</evidence>
<dbReference type="RefSeq" id="WP_171465565.1">
    <property type="nucleotide sequence ID" value="NZ_CP101938.1"/>
</dbReference>
<proteinExistence type="inferred from homology"/>
<feature type="domain" description="Ionotropic glutamate receptor C-terminal" evidence="9">
    <location>
        <begin position="35"/>
        <end position="253"/>
    </location>
</feature>
<dbReference type="PANTHER" id="PTHR35936">
    <property type="entry name" value="MEMBRANE-BOUND LYTIC MUREIN TRANSGLYCOSYLASE F"/>
    <property type="match status" value="1"/>
</dbReference>
<evidence type="ECO:0000313" key="11">
    <source>
        <dbReference type="Proteomes" id="UP001467674"/>
    </source>
</evidence>
<feature type="signal peptide" evidence="7">
    <location>
        <begin position="1"/>
        <end position="29"/>
    </location>
</feature>
<evidence type="ECO:0000259" key="8">
    <source>
        <dbReference type="SMART" id="SM00062"/>
    </source>
</evidence>
<comment type="caution">
    <text evidence="10">The sequence shown here is derived from an EMBL/GenBank/DDBJ whole genome shotgun (WGS) entry which is preliminary data.</text>
</comment>
<dbReference type="PROSITE" id="PS01039">
    <property type="entry name" value="SBP_BACTERIAL_3"/>
    <property type="match status" value="1"/>
</dbReference>
<dbReference type="InterPro" id="IPR018313">
    <property type="entry name" value="SBP_3_CS"/>
</dbReference>
<evidence type="ECO:0000256" key="4">
    <source>
        <dbReference type="ARBA" id="ARBA00023139"/>
    </source>
</evidence>
<dbReference type="Gene3D" id="3.40.190.10">
    <property type="entry name" value="Periplasmic binding protein-like II"/>
    <property type="match status" value="2"/>
</dbReference>
<protein>
    <submittedName>
        <fullName evidence="10">Transporter substrate-binding domain-containing protein</fullName>
    </submittedName>
</protein>
<keyword evidence="11" id="KW-1185">Reference proteome</keyword>